<evidence type="ECO:0000313" key="1">
    <source>
        <dbReference type="EMBL" id="KAI3734271.1"/>
    </source>
</evidence>
<dbReference type="EMBL" id="CM042050">
    <property type="protein sequence ID" value="KAI3734271.1"/>
    <property type="molecule type" value="Genomic_DNA"/>
</dbReference>
<evidence type="ECO:0000313" key="2">
    <source>
        <dbReference type="Proteomes" id="UP001055879"/>
    </source>
</evidence>
<protein>
    <submittedName>
        <fullName evidence="1">Uncharacterized protein</fullName>
    </submittedName>
</protein>
<dbReference type="Proteomes" id="UP001055879">
    <property type="component" value="Linkage Group LG04"/>
</dbReference>
<accession>A0ACB9CJ15</accession>
<gene>
    <name evidence="1" type="ORF">L6452_13736</name>
</gene>
<name>A0ACB9CJ15_ARCLA</name>
<keyword evidence="2" id="KW-1185">Reference proteome</keyword>
<comment type="caution">
    <text evidence="1">The sequence shown here is derived from an EMBL/GenBank/DDBJ whole genome shotgun (WGS) entry which is preliminary data.</text>
</comment>
<sequence length="261" mass="27793">MGYWPISPTAVSVIEYRQTHGIPAPMVHTEPEGPPQGARPERREGPRTKGGRVRKVEAPRQGVMREQIVRGSEAGSVVRRSEATHTLPVSHLESTGIEAKGQLPPSSLSFSAPRLEPIDDFISLTMTRVISSAAARGVNGPAGTPIVTPTSIGLRGLGGSPTTTIITPVVTVGGATSTVVTTTGSLGDPGVSHPEFVSREFLDDTLKAVHSIMRSEMREEVDVLKRMIKGKAPMLEPEPLPPTPPPSHTPNDLSIDDFKTL</sequence>
<reference evidence="1 2" key="2">
    <citation type="journal article" date="2022" name="Mol. Ecol. Resour.">
        <title>The genomes of chicory, endive, great burdock and yacon provide insights into Asteraceae paleo-polyploidization history and plant inulin production.</title>
        <authorList>
            <person name="Fan W."/>
            <person name="Wang S."/>
            <person name="Wang H."/>
            <person name="Wang A."/>
            <person name="Jiang F."/>
            <person name="Liu H."/>
            <person name="Zhao H."/>
            <person name="Xu D."/>
            <person name="Zhang Y."/>
        </authorList>
    </citation>
    <scope>NUCLEOTIDE SEQUENCE [LARGE SCALE GENOMIC DNA]</scope>
    <source>
        <strain evidence="2">cv. Niubang</strain>
    </source>
</reference>
<proteinExistence type="predicted"/>
<organism evidence="1 2">
    <name type="scientific">Arctium lappa</name>
    <name type="common">Greater burdock</name>
    <name type="synonym">Lappa major</name>
    <dbReference type="NCBI Taxonomy" id="4217"/>
    <lineage>
        <taxon>Eukaryota</taxon>
        <taxon>Viridiplantae</taxon>
        <taxon>Streptophyta</taxon>
        <taxon>Embryophyta</taxon>
        <taxon>Tracheophyta</taxon>
        <taxon>Spermatophyta</taxon>
        <taxon>Magnoliopsida</taxon>
        <taxon>eudicotyledons</taxon>
        <taxon>Gunneridae</taxon>
        <taxon>Pentapetalae</taxon>
        <taxon>asterids</taxon>
        <taxon>campanulids</taxon>
        <taxon>Asterales</taxon>
        <taxon>Asteraceae</taxon>
        <taxon>Carduoideae</taxon>
        <taxon>Cardueae</taxon>
        <taxon>Arctiinae</taxon>
        <taxon>Arctium</taxon>
    </lineage>
</organism>
<reference evidence="2" key="1">
    <citation type="journal article" date="2022" name="Mol. Ecol. Resour.">
        <title>The genomes of chicory, endive, great burdock and yacon provide insights into Asteraceae palaeo-polyploidization history and plant inulin production.</title>
        <authorList>
            <person name="Fan W."/>
            <person name="Wang S."/>
            <person name="Wang H."/>
            <person name="Wang A."/>
            <person name="Jiang F."/>
            <person name="Liu H."/>
            <person name="Zhao H."/>
            <person name="Xu D."/>
            <person name="Zhang Y."/>
        </authorList>
    </citation>
    <scope>NUCLEOTIDE SEQUENCE [LARGE SCALE GENOMIC DNA]</scope>
    <source>
        <strain evidence="2">cv. Niubang</strain>
    </source>
</reference>